<evidence type="ECO:0000313" key="2">
    <source>
        <dbReference type="Proteomes" id="UP000887013"/>
    </source>
</evidence>
<protein>
    <submittedName>
        <fullName evidence="1">Uncharacterized protein</fullName>
    </submittedName>
</protein>
<proteinExistence type="predicted"/>
<dbReference type="OrthoDB" id="10386387at2759"/>
<dbReference type="Proteomes" id="UP000887013">
    <property type="component" value="Unassembled WGS sequence"/>
</dbReference>
<accession>A0A8X6MN56</accession>
<sequence length="134" mass="15853">MWFKDRLVESRNITRYKSKSTSHFPYSYSSEDKWKCQRITFGVYFTTSKRAFQQLHQVAEYVKHLGIVLLMNVLQGIGFKNSGREICPSVVNHSVNDHTPWMTKPCRRPLRRTVVNLQTNLTFLMKQLDFICTF</sequence>
<gene>
    <name evidence="1" type="ORF">NPIL_693821</name>
</gene>
<reference evidence="1" key="1">
    <citation type="submission" date="2020-08" db="EMBL/GenBank/DDBJ databases">
        <title>Multicomponent nature underlies the extraordinary mechanical properties of spider dragline silk.</title>
        <authorList>
            <person name="Kono N."/>
            <person name="Nakamura H."/>
            <person name="Mori M."/>
            <person name="Yoshida Y."/>
            <person name="Ohtoshi R."/>
            <person name="Malay A.D."/>
            <person name="Moran D.A.P."/>
            <person name="Tomita M."/>
            <person name="Numata K."/>
            <person name="Arakawa K."/>
        </authorList>
    </citation>
    <scope>NUCLEOTIDE SEQUENCE</scope>
</reference>
<comment type="caution">
    <text evidence="1">The sequence shown here is derived from an EMBL/GenBank/DDBJ whole genome shotgun (WGS) entry which is preliminary data.</text>
</comment>
<organism evidence="1 2">
    <name type="scientific">Nephila pilipes</name>
    <name type="common">Giant wood spider</name>
    <name type="synonym">Nephila maculata</name>
    <dbReference type="NCBI Taxonomy" id="299642"/>
    <lineage>
        <taxon>Eukaryota</taxon>
        <taxon>Metazoa</taxon>
        <taxon>Ecdysozoa</taxon>
        <taxon>Arthropoda</taxon>
        <taxon>Chelicerata</taxon>
        <taxon>Arachnida</taxon>
        <taxon>Araneae</taxon>
        <taxon>Araneomorphae</taxon>
        <taxon>Entelegynae</taxon>
        <taxon>Araneoidea</taxon>
        <taxon>Nephilidae</taxon>
        <taxon>Nephila</taxon>
    </lineage>
</organism>
<evidence type="ECO:0000313" key="1">
    <source>
        <dbReference type="EMBL" id="GFS69050.1"/>
    </source>
</evidence>
<dbReference type="AlphaFoldDB" id="A0A8X6MN56"/>
<dbReference type="EMBL" id="BMAW01049064">
    <property type="protein sequence ID" value="GFS69050.1"/>
    <property type="molecule type" value="Genomic_DNA"/>
</dbReference>
<keyword evidence="2" id="KW-1185">Reference proteome</keyword>
<name>A0A8X6MN56_NEPPI</name>